<dbReference type="InterPro" id="IPR036390">
    <property type="entry name" value="WH_DNA-bd_sf"/>
</dbReference>
<evidence type="ECO:0000313" key="8">
    <source>
        <dbReference type="Proteomes" id="UP000628560"/>
    </source>
</evidence>
<name>A0ABD4K7G1_9ENTR</name>
<dbReference type="EMBL" id="JADIXP010000002">
    <property type="protein sequence ID" value="MBF4177058.1"/>
    <property type="molecule type" value="Genomic_DNA"/>
</dbReference>
<comment type="caution">
    <text evidence="7">The sequence shown here is derived from an EMBL/GenBank/DDBJ whole genome shotgun (WGS) entry which is preliminary data.</text>
</comment>
<sequence>MFRYQEIVAEFEHLIKSNQMTQGQKLPSIRTVSQQYNISLQTVIQAYKALENKRLIISKGRSGYYIPIVERVCPSFKTHPLPLPVEVLQDEKHSILFNLYLYSGYSSSKYERSYLTLNMHHQIAKRIDKLLHYANTAEWKSENALGLHELRYQISALMKKQNLTVSPESIVITGGYHNALFMSLQALCSAGDRVAVESPVSWRTLQMLSLLKLNVLEISTDSVEGLCPHALAHSLAQWPIKALLVTPNCNNPLGFIMPDSKKKELLALAEKFFFTIIEDGSYNELTNISQRPTTIKQFDHSERVILCGSFSRSISTDLKIGWFVPGKLLPKIVEMKYLSVGLVSSLLQGAAASLIESGQYERHNNKIVKIIKRSFAQYIITIEKYFPANTVITTPTGGGYLWVVLPEKINISEIIFRAIGINNNILPGIMFSASGRYHNCFRVDCTFPLTNKMLESLILIGSEACALVSSPP</sequence>
<organism evidence="7 8">
    <name type="scientific">Lelliottia nimipressuralis</name>
    <dbReference type="NCBI Taxonomy" id="69220"/>
    <lineage>
        <taxon>Bacteria</taxon>
        <taxon>Pseudomonadati</taxon>
        <taxon>Pseudomonadota</taxon>
        <taxon>Gammaproteobacteria</taxon>
        <taxon>Enterobacterales</taxon>
        <taxon>Enterobacteriaceae</taxon>
        <taxon>Lelliottia</taxon>
    </lineage>
</organism>
<dbReference type="InterPro" id="IPR015421">
    <property type="entry name" value="PyrdxlP-dep_Trfase_major"/>
</dbReference>
<keyword evidence="7" id="KW-0032">Aminotransferase</keyword>
<dbReference type="SUPFAM" id="SSF46785">
    <property type="entry name" value="Winged helix' DNA-binding domain"/>
    <property type="match status" value="1"/>
</dbReference>
<dbReference type="Gene3D" id="1.10.10.10">
    <property type="entry name" value="Winged helix-like DNA-binding domain superfamily/Winged helix DNA-binding domain"/>
    <property type="match status" value="1"/>
</dbReference>
<keyword evidence="2" id="KW-0663">Pyridoxal phosphate</keyword>
<keyword evidence="3" id="KW-0805">Transcription regulation</keyword>
<dbReference type="GO" id="GO:0003677">
    <property type="term" value="F:DNA binding"/>
    <property type="evidence" value="ECO:0007669"/>
    <property type="project" value="UniProtKB-KW"/>
</dbReference>
<dbReference type="InterPro" id="IPR036388">
    <property type="entry name" value="WH-like_DNA-bd_sf"/>
</dbReference>
<evidence type="ECO:0000256" key="2">
    <source>
        <dbReference type="ARBA" id="ARBA00022898"/>
    </source>
</evidence>
<keyword evidence="4" id="KW-0238">DNA-binding</keyword>
<proteinExistence type="inferred from homology"/>
<dbReference type="GO" id="GO:0008483">
    <property type="term" value="F:transaminase activity"/>
    <property type="evidence" value="ECO:0007669"/>
    <property type="project" value="UniProtKB-KW"/>
</dbReference>
<dbReference type="CDD" id="cd07377">
    <property type="entry name" value="WHTH_GntR"/>
    <property type="match status" value="1"/>
</dbReference>
<accession>A0ABD4K7G1</accession>
<dbReference type="SMART" id="SM00345">
    <property type="entry name" value="HTH_GNTR"/>
    <property type="match status" value="1"/>
</dbReference>
<dbReference type="Gene3D" id="3.90.1150.10">
    <property type="entry name" value="Aspartate Aminotransferase, domain 1"/>
    <property type="match status" value="1"/>
</dbReference>
<dbReference type="Pfam" id="PF00155">
    <property type="entry name" value="Aminotran_1_2"/>
    <property type="match status" value="1"/>
</dbReference>
<evidence type="ECO:0000256" key="1">
    <source>
        <dbReference type="ARBA" id="ARBA00005384"/>
    </source>
</evidence>
<gene>
    <name evidence="7" type="ORF">ISP11_04205</name>
</gene>
<evidence type="ECO:0000256" key="5">
    <source>
        <dbReference type="ARBA" id="ARBA00023163"/>
    </source>
</evidence>
<dbReference type="RefSeq" id="WP_194512441.1">
    <property type="nucleotide sequence ID" value="NZ_JADIXP010000002.1"/>
</dbReference>
<keyword evidence="5" id="KW-0804">Transcription</keyword>
<dbReference type="InterPro" id="IPR015422">
    <property type="entry name" value="PyrdxlP-dep_Trfase_small"/>
</dbReference>
<dbReference type="InterPro" id="IPR000524">
    <property type="entry name" value="Tscrpt_reg_HTH_GntR"/>
</dbReference>
<evidence type="ECO:0000256" key="3">
    <source>
        <dbReference type="ARBA" id="ARBA00023015"/>
    </source>
</evidence>
<dbReference type="PROSITE" id="PS50949">
    <property type="entry name" value="HTH_GNTR"/>
    <property type="match status" value="1"/>
</dbReference>
<protein>
    <submittedName>
        <fullName evidence="7">PLP-dependent aminotransferase family protein</fullName>
    </submittedName>
</protein>
<evidence type="ECO:0000256" key="4">
    <source>
        <dbReference type="ARBA" id="ARBA00023125"/>
    </source>
</evidence>
<dbReference type="Proteomes" id="UP000628560">
    <property type="component" value="Unassembled WGS sequence"/>
</dbReference>
<feature type="domain" description="HTH gntR-type" evidence="6">
    <location>
        <begin position="1"/>
        <end position="69"/>
    </location>
</feature>
<keyword evidence="7" id="KW-0808">Transferase</keyword>
<comment type="similarity">
    <text evidence="1">In the C-terminal section; belongs to the class-I pyridoxal-phosphate-dependent aminotransferase family.</text>
</comment>
<dbReference type="PANTHER" id="PTHR46577:SF1">
    <property type="entry name" value="HTH-TYPE TRANSCRIPTIONAL REGULATORY PROTEIN GABR"/>
    <property type="match status" value="1"/>
</dbReference>
<reference evidence="7 8" key="1">
    <citation type="submission" date="2020-11" db="EMBL/GenBank/DDBJ databases">
        <title>Identification of Lelliottia nimipressuralis from Wound Infection by Whole Genome-Based Bacterial Identification.</title>
        <authorList>
            <person name="Navarathna D.H."/>
            <person name="Choi H."/>
            <person name="Jinadatha C."/>
            <person name="Chatterjee P."/>
            <person name="Hwang M."/>
        </authorList>
    </citation>
    <scope>NUCLEOTIDE SEQUENCE [LARGE SCALE GENOMIC DNA]</scope>
    <source>
        <strain evidence="7 8">DN2020</strain>
    </source>
</reference>
<dbReference type="CDD" id="cd00609">
    <property type="entry name" value="AAT_like"/>
    <property type="match status" value="1"/>
</dbReference>
<dbReference type="SUPFAM" id="SSF53383">
    <property type="entry name" value="PLP-dependent transferases"/>
    <property type="match status" value="1"/>
</dbReference>
<dbReference type="AlphaFoldDB" id="A0ABD4K7G1"/>
<dbReference type="InterPro" id="IPR051446">
    <property type="entry name" value="HTH_trans_reg/aminotransferase"/>
</dbReference>
<dbReference type="PANTHER" id="PTHR46577">
    <property type="entry name" value="HTH-TYPE TRANSCRIPTIONAL REGULATORY PROTEIN GABR"/>
    <property type="match status" value="1"/>
</dbReference>
<dbReference type="InterPro" id="IPR004839">
    <property type="entry name" value="Aminotransferase_I/II_large"/>
</dbReference>
<evidence type="ECO:0000313" key="7">
    <source>
        <dbReference type="EMBL" id="MBF4177058.1"/>
    </source>
</evidence>
<dbReference type="Gene3D" id="3.40.640.10">
    <property type="entry name" value="Type I PLP-dependent aspartate aminotransferase-like (Major domain)"/>
    <property type="match status" value="1"/>
</dbReference>
<dbReference type="Pfam" id="PF00392">
    <property type="entry name" value="GntR"/>
    <property type="match status" value="1"/>
</dbReference>
<dbReference type="InterPro" id="IPR015424">
    <property type="entry name" value="PyrdxlP-dep_Trfase"/>
</dbReference>
<evidence type="ECO:0000259" key="6">
    <source>
        <dbReference type="PROSITE" id="PS50949"/>
    </source>
</evidence>